<sequence length="217" mass="25190">MKHPYLILAIILMITLLLIFDRLELRTRRMRDRAEQGEASDGMLPRDKVPNDKLIVAEGMHEDLIKRIIRDFCGWHNREMLQVIPVVTRITDQQFAITFPYDVSFDIFCSFINYLNYPKGYNRRFYAMGWTTTRLTDLWMTAESAGKQVLLFVPDADREYDHVFMTTVDQMGYQLGFSTEMALLLEHPARPYCTPPFTTGDLDLAGRETVAVSFGET</sequence>
<reference evidence="2 3" key="1">
    <citation type="submission" date="2021-11" db="EMBL/GenBank/DDBJ databases">
        <title>Genomic of Niabella pedocola.</title>
        <authorList>
            <person name="Wu T."/>
        </authorList>
    </citation>
    <scope>NUCLEOTIDE SEQUENCE [LARGE SCALE GENOMIC DNA]</scope>
    <source>
        <strain evidence="2 3">JCM 31011</strain>
    </source>
</reference>
<evidence type="ECO:0000313" key="3">
    <source>
        <dbReference type="Proteomes" id="UP001199816"/>
    </source>
</evidence>
<comment type="caution">
    <text evidence="2">The sequence shown here is derived from an EMBL/GenBank/DDBJ whole genome shotgun (WGS) entry which is preliminary data.</text>
</comment>
<dbReference type="RefSeq" id="WP_231007987.1">
    <property type="nucleotide sequence ID" value="NZ_JAJNEC010000007.1"/>
</dbReference>
<dbReference type="EMBL" id="JAJNEC010000007">
    <property type="protein sequence ID" value="MCD2425484.1"/>
    <property type="molecule type" value="Genomic_DNA"/>
</dbReference>
<name>A0ABS8PWM2_9BACT</name>
<proteinExistence type="predicted"/>
<keyword evidence="3" id="KW-1185">Reference proteome</keyword>
<keyword evidence="1" id="KW-0812">Transmembrane</keyword>
<keyword evidence="1" id="KW-0472">Membrane</keyword>
<evidence type="ECO:0000313" key="2">
    <source>
        <dbReference type="EMBL" id="MCD2425484.1"/>
    </source>
</evidence>
<keyword evidence="1" id="KW-1133">Transmembrane helix</keyword>
<organism evidence="2 3">
    <name type="scientific">Niabella pedocola</name>
    <dbReference type="NCBI Taxonomy" id="1752077"/>
    <lineage>
        <taxon>Bacteria</taxon>
        <taxon>Pseudomonadati</taxon>
        <taxon>Bacteroidota</taxon>
        <taxon>Chitinophagia</taxon>
        <taxon>Chitinophagales</taxon>
        <taxon>Chitinophagaceae</taxon>
        <taxon>Niabella</taxon>
    </lineage>
</organism>
<gene>
    <name evidence="2" type="ORF">LQ567_22055</name>
</gene>
<accession>A0ABS8PWM2</accession>
<dbReference type="Proteomes" id="UP001199816">
    <property type="component" value="Unassembled WGS sequence"/>
</dbReference>
<protein>
    <submittedName>
        <fullName evidence="2">Uncharacterized protein</fullName>
    </submittedName>
</protein>
<evidence type="ECO:0000256" key="1">
    <source>
        <dbReference type="SAM" id="Phobius"/>
    </source>
</evidence>
<feature type="transmembrane region" description="Helical" evidence="1">
    <location>
        <begin position="6"/>
        <end position="23"/>
    </location>
</feature>